<dbReference type="PANTHER" id="PTHR23327:SF42">
    <property type="entry name" value="LON PEPTIDASE N-TERMINAL DOMAIN AND RING FINGER PROTEIN C14F5.10C"/>
    <property type="match status" value="1"/>
</dbReference>
<keyword evidence="8" id="KW-1185">Reference proteome</keyword>
<dbReference type="KEGG" id="bbig:BBBOND_0200410"/>
<dbReference type="GO" id="GO:0008270">
    <property type="term" value="F:zinc ion binding"/>
    <property type="evidence" value="ECO:0007669"/>
    <property type="project" value="UniProtKB-KW"/>
</dbReference>
<keyword evidence="5" id="KW-1133">Transmembrane helix</keyword>
<dbReference type="EMBL" id="LK391708">
    <property type="protein sequence ID" value="CDR94884.1"/>
    <property type="molecule type" value="Genomic_DNA"/>
</dbReference>
<organism evidence="7 8">
    <name type="scientific">Babesia bigemina</name>
    <dbReference type="NCBI Taxonomy" id="5866"/>
    <lineage>
        <taxon>Eukaryota</taxon>
        <taxon>Sar</taxon>
        <taxon>Alveolata</taxon>
        <taxon>Apicomplexa</taxon>
        <taxon>Aconoidasida</taxon>
        <taxon>Piroplasmida</taxon>
        <taxon>Babesiidae</taxon>
        <taxon>Babesia</taxon>
    </lineage>
</organism>
<name>A0A061D7L5_BABBI</name>
<dbReference type="Pfam" id="PF13923">
    <property type="entry name" value="zf-C3HC4_2"/>
    <property type="match status" value="1"/>
</dbReference>
<evidence type="ECO:0000259" key="6">
    <source>
        <dbReference type="PROSITE" id="PS50089"/>
    </source>
</evidence>
<keyword evidence="5" id="KW-0812">Transmembrane</keyword>
<reference evidence="8" key="1">
    <citation type="submission" date="2014-06" db="EMBL/GenBank/DDBJ databases">
        <authorList>
            <person name="Aslett M."/>
            <person name="De Silva N."/>
        </authorList>
    </citation>
    <scope>NUCLEOTIDE SEQUENCE [LARGE SCALE GENOMIC DNA]</scope>
    <source>
        <strain evidence="8">Bond</strain>
    </source>
</reference>
<dbReference type="Gene3D" id="3.30.40.10">
    <property type="entry name" value="Zinc/RING finger domain, C3HC4 (zinc finger)"/>
    <property type="match status" value="1"/>
</dbReference>
<evidence type="ECO:0000256" key="4">
    <source>
        <dbReference type="PROSITE-ProRule" id="PRU00175"/>
    </source>
</evidence>
<dbReference type="InterPro" id="IPR001841">
    <property type="entry name" value="Znf_RING"/>
</dbReference>
<dbReference type="OrthoDB" id="265776at2759"/>
<dbReference type="PANTHER" id="PTHR23327">
    <property type="entry name" value="RING FINGER PROTEIN 127"/>
    <property type="match status" value="1"/>
</dbReference>
<dbReference type="InterPro" id="IPR017907">
    <property type="entry name" value="Znf_RING_CS"/>
</dbReference>
<proteinExistence type="predicted"/>
<evidence type="ECO:0000256" key="5">
    <source>
        <dbReference type="SAM" id="Phobius"/>
    </source>
</evidence>
<gene>
    <name evidence="7" type="ORF">BBBOND_0200410</name>
</gene>
<feature type="transmembrane region" description="Helical" evidence="5">
    <location>
        <begin position="373"/>
        <end position="392"/>
    </location>
</feature>
<evidence type="ECO:0000256" key="3">
    <source>
        <dbReference type="ARBA" id="ARBA00022833"/>
    </source>
</evidence>
<evidence type="ECO:0000256" key="2">
    <source>
        <dbReference type="ARBA" id="ARBA00022771"/>
    </source>
</evidence>
<dbReference type="SUPFAM" id="SSF57850">
    <property type="entry name" value="RING/U-box"/>
    <property type="match status" value="1"/>
</dbReference>
<dbReference type="RefSeq" id="XP_012767070.1">
    <property type="nucleotide sequence ID" value="XM_012911616.1"/>
</dbReference>
<dbReference type="InterPro" id="IPR013083">
    <property type="entry name" value="Znf_RING/FYVE/PHD"/>
</dbReference>
<keyword evidence="2 4" id="KW-0863">Zinc-finger</keyword>
<accession>A0A061D7L5</accession>
<dbReference type="AlphaFoldDB" id="A0A061D7L5"/>
<keyword evidence="3" id="KW-0862">Zinc</keyword>
<sequence>MSLLKDFECPICFKLLFRPVTTVCGHNFCKACVDQVTAYSSKCPICRAALCMEYAPNTLLMQAITELFVNEVREREAENLATAQAEEARFRRRCGEQRFDGEGYLPVLYCNRRNPPMFRGEETSFVMRTSDVTQLLQFSMSRGGMLLVLCDDGQNTQYGALAKIVNTELGTAAADDHTPFTVRAKGVERVESVGTAVSSGHGWFTSMYRIMRDDFIFPYSQEQNESEALIRLQHAVTQKSISRESLVPEFNDTKALAGKALTDMDRYRLCCQLLQLCAIIARRQLQDCSAGARRLFTSQFSNLMVVGDDPTSEEVETTSLFYARLVVASNDEKWRWYTMRDPLTRLVEVADIFVHAGDSCVLQLQANPTYKLGIFWSTLLLLVAAVLLSKVLRR</sequence>
<dbReference type="OMA" id="ICFNILY"/>
<dbReference type="GO" id="GO:0061630">
    <property type="term" value="F:ubiquitin protein ligase activity"/>
    <property type="evidence" value="ECO:0007669"/>
    <property type="project" value="TreeGrafter"/>
</dbReference>
<keyword evidence="1" id="KW-0479">Metal-binding</keyword>
<dbReference type="CDD" id="cd16514">
    <property type="entry name" value="RING-HC_LONFs_rpt2"/>
    <property type="match status" value="1"/>
</dbReference>
<evidence type="ECO:0000256" key="1">
    <source>
        <dbReference type="ARBA" id="ARBA00022723"/>
    </source>
</evidence>
<dbReference type="STRING" id="5866.A0A061D7L5"/>
<dbReference type="VEuPathDB" id="PiroplasmaDB:BBBOND_0200410"/>
<feature type="domain" description="RING-type" evidence="6">
    <location>
        <begin position="9"/>
        <end position="47"/>
    </location>
</feature>
<evidence type="ECO:0000313" key="7">
    <source>
        <dbReference type="EMBL" id="CDR94884.1"/>
    </source>
</evidence>
<dbReference type="GeneID" id="24563425"/>
<dbReference type="PROSITE" id="PS50089">
    <property type="entry name" value="ZF_RING_2"/>
    <property type="match status" value="1"/>
</dbReference>
<dbReference type="Proteomes" id="UP000033188">
    <property type="component" value="Chromosome 2"/>
</dbReference>
<protein>
    <submittedName>
        <fullName evidence="7">Zinc finger domain containingg protein,putative</fullName>
    </submittedName>
</protein>
<dbReference type="SMART" id="SM00184">
    <property type="entry name" value="RING"/>
    <property type="match status" value="1"/>
</dbReference>
<dbReference type="PROSITE" id="PS00518">
    <property type="entry name" value="ZF_RING_1"/>
    <property type="match status" value="1"/>
</dbReference>
<evidence type="ECO:0000313" key="8">
    <source>
        <dbReference type="Proteomes" id="UP000033188"/>
    </source>
</evidence>
<keyword evidence="5" id="KW-0472">Membrane</keyword>